<sequence length="84" mass="10160">MYTPKIRYSKRTCFVYKNTTLIGKMQFQKDPKVNIWRIVYLSADLPINSSDRPCDIHEKLCDNGLTWRWGKIYHCYSYLPHVHY</sequence>
<accession>K6X0E8</accession>
<dbReference type="AlphaFoldDB" id="K6X0E8"/>
<keyword evidence="2" id="KW-1185">Reference proteome</keyword>
<dbReference type="EMBL" id="BAEN01000035">
    <property type="protein sequence ID" value="GAC14154.1"/>
    <property type="molecule type" value="Genomic_DNA"/>
</dbReference>
<name>K6X0E8_9ALTE</name>
<dbReference type="STRING" id="1127673.GLIP_1520"/>
<evidence type="ECO:0000313" key="2">
    <source>
        <dbReference type="Proteomes" id="UP000006334"/>
    </source>
</evidence>
<evidence type="ECO:0000313" key="1">
    <source>
        <dbReference type="EMBL" id="GAC14154.1"/>
    </source>
</evidence>
<comment type="caution">
    <text evidence="1">The sequence shown here is derived from an EMBL/GenBank/DDBJ whole genome shotgun (WGS) entry which is preliminary data.</text>
</comment>
<protein>
    <submittedName>
        <fullName evidence="1">Uncharacterized protein</fullName>
    </submittedName>
</protein>
<reference evidence="1 2" key="1">
    <citation type="journal article" date="2017" name="Antonie Van Leeuwenhoek">
        <title>Rhizobium rhizosphaerae sp. nov., a novel species isolated from rice rhizosphere.</title>
        <authorList>
            <person name="Zhao J.J."/>
            <person name="Zhang J."/>
            <person name="Zhang R.J."/>
            <person name="Zhang C.W."/>
            <person name="Yin H.Q."/>
            <person name="Zhang X.X."/>
        </authorList>
    </citation>
    <scope>NUCLEOTIDE SEQUENCE [LARGE SCALE GENOMIC DNA]</scope>
    <source>
        <strain evidence="1 2">E3</strain>
    </source>
</reference>
<proteinExistence type="predicted"/>
<organism evidence="1 2">
    <name type="scientific">Aliiglaciecola lipolytica E3</name>
    <dbReference type="NCBI Taxonomy" id="1127673"/>
    <lineage>
        <taxon>Bacteria</taxon>
        <taxon>Pseudomonadati</taxon>
        <taxon>Pseudomonadota</taxon>
        <taxon>Gammaproteobacteria</taxon>
        <taxon>Alteromonadales</taxon>
        <taxon>Alteromonadaceae</taxon>
        <taxon>Aliiglaciecola</taxon>
    </lineage>
</organism>
<gene>
    <name evidence="1" type="ORF">GLIP_1520</name>
</gene>
<dbReference type="Proteomes" id="UP000006334">
    <property type="component" value="Unassembled WGS sequence"/>
</dbReference>